<dbReference type="Proteomes" id="UP000067461">
    <property type="component" value="Chromosome"/>
</dbReference>
<evidence type="ECO:0000256" key="8">
    <source>
        <dbReference type="PROSITE-ProRule" id="PRU00473"/>
    </source>
</evidence>
<evidence type="ECO:0000256" key="2">
    <source>
        <dbReference type="ARBA" id="ARBA00007613"/>
    </source>
</evidence>
<reference evidence="10 11" key="1">
    <citation type="journal article" date="2014" name="Nat. Commun.">
        <title>Physiological and genomic features of highly alkaliphilic hydrogen-utilizing Betaproteobacteria from a continental serpentinizing site.</title>
        <authorList>
            <person name="Suzuki S."/>
            <person name="Kuenen J.G."/>
            <person name="Schipper K."/>
            <person name="van der Velde S."/>
            <person name="Ishii S."/>
            <person name="Wu A."/>
            <person name="Sorokin D.Y."/>
            <person name="Tenney A."/>
            <person name="Meng X.Y."/>
            <person name="Morrill P.L."/>
            <person name="Kamagata Y."/>
            <person name="Muyzer G."/>
            <person name="Nealson K.H."/>
        </authorList>
    </citation>
    <scope>NUCLEOTIDE SEQUENCE [LARGE SCALE GENOMIC DNA]</scope>
    <source>
        <strain evidence="10 11">A1</strain>
    </source>
</reference>
<dbReference type="GO" id="GO:0015562">
    <property type="term" value="F:efflux transmembrane transporter activity"/>
    <property type="evidence" value="ECO:0007669"/>
    <property type="project" value="InterPro"/>
</dbReference>
<keyword evidence="5" id="KW-0812">Transmembrane</keyword>
<dbReference type="InterPro" id="IPR003423">
    <property type="entry name" value="OMP_efflux"/>
</dbReference>
<sequence length="625" mass="67869">MVQAAQAAVLQSPEVQERWRALQATRQQAPLAAAGWRPQVDLQANVGRQERRTPTQSAAWMGTSGVQVNLSQLLFDGGQVAAAMRQASQAELAAYFDLRQGSEAVALQVVLAYLELLRMQQRVALATDNYVEHRKVFDAIGERTRAGVGRRVDAEQAQARLAVAESTLVGETRAFNEAGLNYQRFVGLLPPAQLPAWPSGRSLAPLPDSASAALRQGLEANPQLRAAYHRWLQAQQAVEGRQAAFMPRVEARLSASESRNRDGVRGEFRDQVAELALTHNLYRGGADSAALQRATELQSRSRAEMDVVCRQVQQNLSIAFNETQTLRIRQRLADAQRLAVEKSVTALRQQFDIGQRSLLDVLDTQSEFFDATRTYVDSQHEQLRAEARTLASMGQLVALFGAAPAGQADLEALGAQPSGFDAAALCPAQVTHMESLERIKAGLVLPAPAARADRVVLLPNPDGSVGQVVVTGRAGQQVLGAAFTGTALTGAAPPVAVPEEQVRRVFGEALDAQPQRPERFTLFFQDGSVNLTRASAAEWPQVLQRLRARTALDLTVAGHTDTIGSTRLNEALALRRAQAIAQRLRASGLQDTEIAIEGFGERLLEVPTPDGVREARNRRVVISAR</sequence>
<dbReference type="InterPro" id="IPR036737">
    <property type="entry name" value="OmpA-like_sf"/>
</dbReference>
<evidence type="ECO:0000256" key="1">
    <source>
        <dbReference type="ARBA" id="ARBA00004442"/>
    </source>
</evidence>
<feature type="domain" description="OmpA-like" evidence="9">
    <location>
        <begin position="511"/>
        <end position="625"/>
    </location>
</feature>
<evidence type="ECO:0000256" key="5">
    <source>
        <dbReference type="ARBA" id="ARBA00022692"/>
    </source>
</evidence>
<dbReference type="PROSITE" id="PS51123">
    <property type="entry name" value="OMPA_2"/>
    <property type="match status" value="1"/>
</dbReference>
<dbReference type="Pfam" id="PF02321">
    <property type="entry name" value="OEP"/>
    <property type="match status" value="2"/>
</dbReference>
<evidence type="ECO:0000256" key="3">
    <source>
        <dbReference type="ARBA" id="ARBA00022448"/>
    </source>
</evidence>
<evidence type="ECO:0000256" key="4">
    <source>
        <dbReference type="ARBA" id="ARBA00022452"/>
    </source>
</evidence>
<dbReference type="InterPro" id="IPR051906">
    <property type="entry name" value="TolC-like"/>
</dbReference>
<evidence type="ECO:0000256" key="6">
    <source>
        <dbReference type="ARBA" id="ARBA00023136"/>
    </source>
</evidence>
<keyword evidence="3" id="KW-0813">Transport</keyword>
<dbReference type="GO" id="GO:1990281">
    <property type="term" value="C:efflux pump complex"/>
    <property type="evidence" value="ECO:0007669"/>
    <property type="project" value="TreeGrafter"/>
</dbReference>
<dbReference type="SUPFAM" id="SSF56954">
    <property type="entry name" value="Outer membrane efflux proteins (OEP)"/>
    <property type="match status" value="1"/>
</dbReference>
<dbReference type="PANTHER" id="PTHR30026">
    <property type="entry name" value="OUTER MEMBRANE PROTEIN TOLC"/>
    <property type="match status" value="1"/>
</dbReference>
<dbReference type="AlphaFoldDB" id="A0A060NIW1"/>
<dbReference type="CDD" id="cd07185">
    <property type="entry name" value="OmpA_C-like"/>
    <property type="match status" value="1"/>
</dbReference>
<gene>
    <name evidence="10" type="ORF">SRAA_2272</name>
</gene>
<dbReference type="KEGG" id="cbaa:SRAA_2272"/>
<proteinExistence type="inferred from homology"/>
<evidence type="ECO:0000313" key="11">
    <source>
        <dbReference type="Proteomes" id="UP000067461"/>
    </source>
</evidence>
<dbReference type="STRING" id="1458425.SRAA_2272"/>
<keyword evidence="6 8" id="KW-0472">Membrane</keyword>
<dbReference type="Pfam" id="PF00691">
    <property type="entry name" value="OmpA"/>
    <property type="match status" value="1"/>
</dbReference>
<accession>A0A060NIW1</accession>
<comment type="similarity">
    <text evidence="2">Belongs to the outer membrane factor (OMF) (TC 1.B.17) family.</text>
</comment>
<dbReference type="Gene3D" id="3.30.1330.60">
    <property type="entry name" value="OmpA-like domain"/>
    <property type="match status" value="1"/>
</dbReference>
<dbReference type="HOGENOM" id="CLU_012817_0_0_4"/>
<evidence type="ECO:0000259" key="9">
    <source>
        <dbReference type="PROSITE" id="PS51123"/>
    </source>
</evidence>
<keyword evidence="4" id="KW-1134">Transmembrane beta strand</keyword>
<dbReference type="SUPFAM" id="SSF103088">
    <property type="entry name" value="OmpA-like"/>
    <property type="match status" value="1"/>
</dbReference>
<protein>
    <submittedName>
        <fullName evidence="10">Outer membrane protein</fullName>
    </submittedName>
</protein>
<dbReference type="EMBL" id="AP014568">
    <property type="protein sequence ID" value="BAO82126.1"/>
    <property type="molecule type" value="Genomic_DNA"/>
</dbReference>
<dbReference type="GO" id="GO:0009279">
    <property type="term" value="C:cell outer membrane"/>
    <property type="evidence" value="ECO:0007669"/>
    <property type="project" value="UniProtKB-SubCell"/>
</dbReference>
<dbReference type="PANTHER" id="PTHR30026:SF22">
    <property type="entry name" value="OUTER MEMBRANE EFFLUX PROTEIN"/>
    <property type="match status" value="1"/>
</dbReference>
<evidence type="ECO:0000256" key="7">
    <source>
        <dbReference type="ARBA" id="ARBA00023237"/>
    </source>
</evidence>
<name>A0A060NIW1_9BURK</name>
<dbReference type="NCBIfam" id="TIGR01844">
    <property type="entry name" value="type_I_sec_TolC"/>
    <property type="match status" value="1"/>
</dbReference>
<keyword evidence="11" id="KW-1185">Reference proteome</keyword>
<organism evidence="10 11">
    <name type="scientific">Serpentinimonas raichei</name>
    <dbReference type="NCBI Taxonomy" id="1458425"/>
    <lineage>
        <taxon>Bacteria</taxon>
        <taxon>Pseudomonadati</taxon>
        <taxon>Pseudomonadota</taxon>
        <taxon>Betaproteobacteria</taxon>
        <taxon>Burkholderiales</taxon>
        <taxon>Comamonadaceae</taxon>
        <taxon>Serpentinimonas</taxon>
    </lineage>
</organism>
<comment type="subcellular location">
    <subcellularLocation>
        <location evidence="1">Cell outer membrane</location>
    </subcellularLocation>
</comment>
<dbReference type="InterPro" id="IPR010130">
    <property type="entry name" value="T1SS_OMP_TolC"/>
</dbReference>
<keyword evidence="7" id="KW-0998">Cell outer membrane</keyword>
<evidence type="ECO:0000313" key="10">
    <source>
        <dbReference type="EMBL" id="BAO82126.1"/>
    </source>
</evidence>
<dbReference type="Gene3D" id="1.20.1600.10">
    <property type="entry name" value="Outer membrane efflux proteins (OEP)"/>
    <property type="match status" value="1"/>
</dbReference>
<dbReference type="InterPro" id="IPR006665">
    <property type="entry name" value="OmpA-like"/>
</dbReference>
<dbReference type="GO" id="GO:0015288">
    <property type="term" value="F:porin activity"/>
    <property type="evidence" value="ECO:0007669"/>
    <property type="project" value="TreeGrafter"/>
</dbReference>